<dbReference type="AlphaFoldDB" id="A0A2S9Y0H0"/>
<feature type="region of interest" description="Disordered" evidence="1">
    <location>
        <begin position="1"/>
        <end position="37"/>
    </location>
</feature>
<feature type="compositionally biased region" description="Basic and acidic residues" evidence="1">
    <location>
        <begin position="27"/>
        <end position="37"/>
    </location>
</feature>
<evidence type="ECO:0000313" key="3">
    <source>
        <dbReference type="Proteomes" id="UP000237968"/>
    </source>
</evidence>
<name>A0A2S9Y0H0_9BACT</name>
<dbReference type="Proteomes" id="UP000237968">
    <property type="component" value="Unassembled WGS sequence"/>
</dbReference>
<reference evidence="2 3" key="1">
    <citation type="submission" date="2018-03" db="EMBL/GenBank/DDBJ databases">
        <title>Draft Genome Sequences of the Obligatory Marine Myxobacteria Enhygromyxa salina SWB005.</title>
        <authorList>
            <person name="Poehlein A."/>
            <person name="Moghaddam J.A."/>
            <person name="Harms H."/>
            <person name="Alanjari M."/>
            <person name="Koenig G.M."/>
            <person name="Daniel R."/>
            <person name="Schaeberle T.F."/>
        </authorList>
    </citation>
    <scope>NUCLEOTIDE SEQUENCE [LARGE SCALE GENOMIC DNA]</scope>
    <source>
        <strain evidence="2 3">SWB005</strain>
    </source>
</reference>
<feature type="compositionally biased region" description="Basic and acidic residues" evidence="1">
    <location>
        <begin position="7"/>
        <end position="18"/>
    </location>
</feature>
<proteinExistence type="predicted"/>
<accession>A0A2S9Y0H0</accession>
<comment type="caution">
    <text evidence="2">The sequence shown here is derived from an EMBL/GenBank/DDBJ whole genome shotgun (WGS) entry which is preliminary data.</text>
</comment>
<dbReference type="EMBL" id="PVNK01000145">
    <property type="protein sequence ID" value="PRP98501.1"/>
    <property type="molecule type" value="Genomic_DNA"/>
</dbReference>
<sequence>MQIYERLAQDHDRQRELAGQEATRLGARFEQRKGAEE</sequence>
<evidence type="ECO:0000256" key="1">
    <source>
        <dbReference type="SAM" id="MobiDB-lite"/>
    </source>
</evidence>
<organism evidence="2 3">
    <name type="scientific">Enhygromyxa salina</name>
    <dbReference type="NCBI Taxonomy" id="215803"/>
    <lineage>
        <taxon>Bacteria</taxon>
        <taxon>Pseudomonadati</taxon>
        <taxon>Myxococcota</taxon>
        <taxon>Polyangia</taxon>
        <taxon>Nannocystales</taxon>
        <taxon>Nannocystaceae</taxon>
        <taxon>Enhygromyxa</taxon>
    </lineage>
</organism>
<protein>
    <submittedName>
        <fullName evidence="2">Uncharacterized protein</fullName>
    </submittedName>
</protein>
<evidence type="ECO:0000313" key="2">
    <source>
        <dbReference type="EMBL" id="PRP98501.1"/>
    </source>
</evidence>
<keyword evidence="3" id="KW-1185">Reference proteome</keyword>
<gene>
    <name evidence="2" type="ORF">ENSA5_29710</name>
</gene>